<keyword evidence="1" id="KW-1133">Transmembrane helix</keyword>
<reference evidence="2 3" key="1">
    <citation type="submission" date="2019-04" db="EMBL/GenBank/DDBJ databases">
        <title>Isachenkonia alkalipeptolytica gen. nov. sp. nov. a new anaerobic, alkiliphilic organothrophic bacterium capable to reduce synthesized ferrihydrite isolated from a soda lake.</title>
        <authorList>
            <person name="Toshchakov S.V."/>
            <person name="Zavarzina D.G."/>
            <person name="Zhilina T.N."/>
            <person name="Kostrikina N.A."/>
            <person name="Kublanov I.V."/>
        </authorList>
    </citation>
    <scope>NUCLEOTIDE SEQUENCE [LARGE SCALE GENOMIC DNA]</scope>
    <source>
        <strain evidence="2 3">Z-1701</strain>
    </source>
</reference>
<evidence type="ECO:0000313" key="3">
    <source>
        <dbReference type="Proteomes" id="UP000449710"/>
    </source>
</evidence>
<proteinExistence type="predicted"/>
<feature type="transmembrane region" description="Helical" evidence="1">
    <location>
        <begin position="127"/>
        <end position="145"/>
    </location>
</feature>
<protein>
    <submittedName>
        <fullName evidence="2">DUF2812 domain-containing protein</fullName>
    </submittedName>
</protein>
<dbReference type="Proteomes" id="UP000449710">
    <property type="component" value="Unassembled WGS sequence"/>
</dbReference>
<organism evidence="2 3">
    <name type="scientific">Isachenkonia alkalipeptolytica</name>
    <dbReference type="NCBI Taxonomy" id="2565777"/>
    <lineage>
        <taxon>Bacteria</taxon>
        <taxon>Bacillati</taxon>
        <taxon>Bacillota</taxon>
        <taxon>Clostridia</taxon>
        <taxon>Eubacteriales</taxon>
        <taxon>Clostridiaceae</taxon>
        <taxon>Isachenkonia</taxon>
    </lineage>
</organism>
<dbReference type="InterPro" id="IPR021359">
    <property type="entry name" value="DUF2812"/>
</dbReference>
<accession>A0AA43XNF2</accession>
<dbReference type="RefSeq" id="WP_160723457.1">
    <property type="nucleotide sequence ID" value="NZ_SUMG01000035.1"/>
</dbReference>
<keyword evidence="3" id="KW-1185">Reference proteome</keyword>
<dbReference type="AlphaFoldDB" id="A0AA43XNF2"/>
<keyword evidence="1" id="KW-0472">Membrane</keyword>
<evidence type="ECO:0000313" key="2">
    <source>
        <dbReference type="EMBL" id="NBG89616.1"/>
    </source>
</evidence>
<gene>
    <name evidence="2" type="ORF">ISALK_14115</name>
</gene>
<feature type="transmembrane region" description="Helical" evidence="1">
    <location>
        <begin position="157"/>
        <end position="181"/>
    </location>
</feature>
<dbReference type="EMBL" id="SUMG01000035">
    <property type="protein sequence ID" value="NBG89616.1"/>
    <property type="molecule type" value="Genomic_DNA"/>
</dbReference>
<feature type="transmembrane region" description="Helical" evidence="1">
    <location>
        <begin position="233"/>
        <end position="252"/>
    </location>
</feature>
<feature type="transmembrane region" description="Helical" evidence="1">
    <location>
        <begin position="267"/>
        <end position="286"/>
    </location>
</feature>
<keyword evidence="1" id="KW-0812">Transmembrane</keyword>
<evidence type="ECO:0000256" key="1">
    <source>
        <dbReference type="SAM" id="Phobius"/>
    </source>
</evidence>
<feature type="transmembrane region" description="Helical" evidence="1">
    <location>
        <begin position="208"/>
        <end position="227"/>
    </location>
</feature>
<dbReference type="Pfam" id="PF11193">
    <property type="entry name" value="DUF2812"/>
    <property type="match status" value="1"/>
</dbReference>
<comment type="caution">
    <text evidence="2">The sequence shown here is derived from an EMBL/GenBank/DDBJ whole genome shotgun (WGS) entry which is preliminary data.</text>
</comment>
<name>A0AA43XNF2_9CLOT</name>
<sequence length="443" mass="51389">MGKSKVFLWNFMDLDYKAMESYLEDMAEKGWLLRKINGNFATFDRIAPKKVHFTVNVLEKAGIWSKENSKRSKERQSLLEEAGWRLIDTRGHLQFFCSEKEERPLPVHGDLDREKQVINSSLWKKQLAGTLYILVLLSVFLYFLYPVGLEHLKSNTILVFVMVLPLVLLAFAIHLIYLLVWRYRMKRSVARGEVYDSPDYGRARKKGGIVNGLQLLLAAIILTAVVMDFTDGGAIATSSIFTMVLIWVIHQVNKTLTREKPDKKSQVLLYLALAAGTIAFVMMAYIPSLGFDDQNRSRLPEDYPRLAETEWEYMKELGEKTPHYLRDQSALLPVSYEAYYYFEEGAFSYAYYQGAHQRIAAFIYEDILEDPNTSEDFRVTSRKAMEELSADEELYRLWKVDRIAYHENRNILLLLKGDKVLRFRGIPDVSDPDFIQGVKQIFF</sequence>